<comment type="caution">
    <text evidence="1">The sequence shown here is derived from an EMBL/GenBank/DDBJ whole genome shotgun (WGS) entry which is preliminary data.</text>
</comment>
<sequence>MPSYSAMRIPRIMARLNELANSRILVESNIVNSHNELVNLIHELSDRFVMLTVPLNASSTSTFLRPTEAYLTEFYNAHIRLVTATARYWAHVTYAQKIIGEQATLERQLTQIRAILPDEVEAKQQEGLDL</sequence>
<dbReference type="Proteomes" id="UP001152130">
    <property type="component" value="Unassembled WGS sequence"/>
</dbReference>
<gene>
    <name evidence="1" type="ORF">NW766_003817</name>
</gene>
<name>A0A9W8PUY6_9HYPO</name>
<evidence type="ECO:0000313" key="2">
    <source>
        <dbReference type="Proteomes" id="UP001152130"/>
    </source>
</evidence>
<accession>A0A9W8PUY6</accession>
<organism evidence="1 2">
    <name type="scientific">Fusarium irregulare</name>
    <dbReference type="NCBI Taxonomy" id="2494466"/>
    <lineage>
        <taxon>Eukaryota</taxon>
        <taxon>Fungi</taxon>
        <taxon>Dikarya</taxon>
        <taxon>Ascomycota</taxon>
        <taxon>Pezizomycotina</taxon>
        <taxon>Sordariomycetes</taxon>
        <taxon>Hypocreomycetidae</taxon>
        <taxon>Hypocreales</taxon>
        <taxon>Nectriaceae</taxon>
        <taxon>Fusarium</taxon>
        <taxon>Fusarium incarnatum-equiseti species complex</taxon>
    </lineage>
</organism>
<protein>
    <submittedName>
        <fullName evidence="1">Uncharacterized protein</fullName>
    </submittedName>
</protein>
<evidence type="ECO:0000313" key="1">
    <source>
        <dbReference type="EMBL" id="KAJ4017748.1"/>
    </source>
</evidence>
<dbReference type="AlphaFoldDB" id="A0A9W8PUY6"/>
<dbReference type="EMBL" id="JAPDHF010000005">
    <property type="protein sequence ID" value="KAJ4017748.1"/>
    <property type="molecule type" value="Genomic_DNA"/>
</dbReference>
<proteinExistence type="predicted"/>
<keyword evidence="2" id="KW-1185">Reference proteome</keyword>
<reference evidence="1" key="1">
    <citation type="submission" date="2022-10" db="EMBL/GenBank/DDBJ databases">
        <title>Fusarium specimens isolated from Avocado Roots.</title>
        <authorList>
            <person name="Stajich J."/>
            <person name="Roper C."/>
            <person name="Heimlech-Rivalta G."/>
        </authorList>
    </citation>
    <scope>NUCLEOTIDE SEQUENCE</scope>
    <source>
        <strain evidence="1">CF00143</strain>
    </source>
</reference>